<keyword evidence="6 18" id="KW-0645">Protease</keyword>
<organism evidence="22 23">
    <name type="scientific">Pandoraea thiooxydans</name>
    <dbReference type="NCBI Taxonomy" id="445709"/>
    <lineage>
        <taxon>Bacteria</taxon>
        <taxon>Pseudomonadati</taxon>
        <taxon>Pseudomonadota</taxon>
        <taxon>Betaproteobacteria</taxon>
        <taxon>Burkholderiales</taxon>
        <taxon>Burkholderiaceae</taxon>
        <taxon>Pandoraea</taxon>
    </lineage>
</organism>
<feature type="transmembrane region" description="Helical" evidence="19">
    <location>
        <begin position="273"/>
        <end position="292"/>
    </location>
</feature>
<dbReference type="Pfam" id="PF01478">
    <property type="entry name" value="Peptidase_A24"/>
    <property type="match status" value="1"/>
</dbReference>
<dbReference type="InterPro" id="IPR010627">
    <property type="entry name" value="Prepilin_pept_A24_N"/>
</dbReference>
<feature type="transmembrane region" description="Helical" evidence="19">
    <location>
        <begin position="228"/>
        <end position="261"/>
    </location>
</feature>
<feature type="domain" description="Prepilin type IV endopeptidase peptidase" evidence="20">
    <location>
        <begin position="150"/>
        <end position="257"/>
    </location>
</feature>
<dbReference type="PRINTS" id="PR00864">
    <property type="entry name" value="PREPILNPTASE"/>
</dbReference>
<accession>A0A0G3EVE8</accession>
<evidence type="ECO:0000313" key="22">
    <source>
        <dbReference type="EMBL" id="AKJ69974.1"/>
    </source>
</evidence>
<evidence type="ECO:0000256" key="10">
    <source>
        <dbReference type="ARBA" id="ARBA00022801"/>
    </source>
</evidence>
<evidence type="ECO:0000256" key="14">
    <source>
        <dbReference type="ARBA" id="ARBA00050401"/>
    </source>
</evidence>
<keyword evidence="3" id="KW-1003">Cell membrane</keyword>
<dbReference type="GO" id="GO:0004190">
    <property type="term" value="F:aspartic-type endopeptidase activity"/>
    <property type="evidence" value="ECO:0007669"/>
    <property type="project" value="UniProtKB-EC"/>
</dbReference>
<dbReference type="PANTHER" id="PTHR30487">
    <property type="entry name" value="TYPE 4 PREPILIN-LIKE PROTEINS LEADER PEPTIDE-PROCESSING ENZYME"/>
    <property type="match status" value="1"/>
</dbReference>
<dbReference type="AlphaFoldDB" id="A0A0G3EVE8"/>
<keyword evidence="5 18" id="KW-0489">Methyltransferase</keyword>
<feature type="domain" description="Prepilin peptidase A24 N-terminal" evidence="21">
    <location>
        <begin position="29"/>
        <end position="137"/>
    </location>
</feature>
<dbReference type="Gene3D" id="1.20.120.1220">
    <property type="match status" value="1"/>
</dbReference>
<dbReference type="STRING" id="445709.ABW99_18955"/>
<evidence type="ECO:0000256" key="13">
    <source>
        <dbReference type="ARBA" id="ARBA00023268"/>
    </source>
</evidence>
<comment type="similarity">
    <text evidence="2 17">Belongs to the peptidase A24 family.</text>
</comment>
<comment type="subcellular location">
    <subcellularLocation>
        <location evidence="1">Cell inner membrane</location>
        <topology evidence="1">Multi-pass membrane protein</topology>
    </subcellularLocation>
    <subcellularLocation>
        <location evidence="18">Cell membrane</location>
        <topology evidence="18">Multi-pass membrane protein</topology>
    </subcellularLocation>
</comment>
<keyword evidence="8" id="KW-0949">S-adenosyl-L-methionine</keyword>
<proteinExistence type="inferred from homology"/>
<keyword evidence="11 19" id="KW-1133">Transmembrane helix</keyword>
<feature type="transmembrane region" description="Helical" evidence="19">
    <location>
        <begin position="142"/>
        <end position="160"/>
    </location>
</feature>
<evidence type="ECO:0000256" key="3">
    <source>
        <dbReference type="ARBA" id="ARBA00022475"/>
    </source>
</evidence>
<dbReference type="PATRIC" id="fig|445709.3.peg.3984"/>
<evidence type="ECO:0000256" key="6">
    <source>
        <dbReference type="ARBA" id="ARBA00022670"/>
    </source>
</evidence>
<keyword evidence="23" id="KW-1185">Reference proteome</keyword>
<gene>
    <name evidence="22" type="ORF">ABW99_18955</name>
</gene>
<keyword evidence="10 18" id="KW-0378">Hydrolase</keyword>
<dbReference type="OrthoDB" id="9789291at2"/>
<reference evidence="23" key="1">
    <citation type="submission" date="2015-06" db="EMBL/GenBank/DDBJ databases">
        <authorList>
            <person name="Lim Y.L."/>
            <person name="Ee R."/>
            <person name="Yong D."/>
            <person name="How K.Y."/>
            <person name="Yin W.F."/>
            <person name="Chan K.G."/>
        </authorList>
    </citation>
    <scope>NUCLEOTIDE SEQUENCE [LARGE SCALE GENOMIC DNA]</scope>
    <source>
        <strain evidence="23">DSM 25325</strain>
    </source>
</reference>
<dbReference type="GO" id="GO:0032259">
    <property type="term" value="P:methylation"/>
    <property type="evidence" value="ECO:0007669"/>
    <property type="project" value="UniProtKB-KW"/>
</dbReference>
<dbReference type="EC" id="3.4.23.43" evidence="15 18"/>
<comment type="catalytic activity">
    <reaction evidence="14 18">
        <text>Typically cleaves a -Gly-|-Phe- bond to release an N-terminal, basic peptide of 5-8 residues from type IV prepilin, and then N-methylates the new N-terminal amino group, the methyl donor being S-adenosyl-L-methionine.</text>
        <dbReference type="EC" id="3.4.23.43"/>
    </reaction>
</comment>
<feature type="transmembrane region" description="Helical" evidence="19">
    <location>
        <begin position="20"/>
        <end position="41"/>
    </location>
</feature>
<evidence type="ECO:0000256" key="16">
    <source>
        <dbReference type="ARBA" id="ARBA00071870"/>
    </source>
</evidence>
<dbReference type="FunFam" id="1.20.120.1220:FF:000001">
    <property type="entry name" value="Type 4 prepilin-like proteins leader peptide-processing enzyme"/>
    <property type="match status" value="1"/>
</dbReference>
<dbReference type="Proteomes" id="UP000036700">
    <property type="component" value="Chromosome"/>
</dbReference>
<dbReference type="RefSeq" id="WP_047215881.1">
    <property type="nucleotide sequence ID" value="NZ_CP011568.3"/>
</dbReference>
<dbReference type="InterPro" id="IPR014032">
    <property type="entry name" value="Peptidase_A24A_bac"/>
</dbReference>
<evidence type="ECO:0000256" key="18">
    <source>
        <dbReference type="RuleBase" id="RU003794"/>
    </source>
</evidence>
<evidence type="ECO:0000256" key="2">
    <source>
        <dbReference type="ARBA" id="ARBA00005801"/>
    </source>
</evidence>
<evidence type="ECO:0000259" key="20">
    <source>
        <dbReference type="Pfam" id="PF01478"/>
    </source>
</evidence>
<dbReference type="PANTHER" id="PTHR30487:SF0">
    <property type="entry name" value="PREPILIN LEADER PEPTIDASE_N-METHYLTRANSFERASE-RELATED"/>
    <property type="match status" value="1"/>
</dbReference>
<dbReference type="EC" id="2.1.1.-" evidence="18"/>
<evidence type="ECO:0000256" key="7">
    <source>
        <dbReference type="ARBA" id="ARBA00022679"/>
    </source>
</evidence>
<evidence type="ECO:0000256" key="11">
    <source>
        <dbReference type="ARBA" id="ARBA00022989"/>
    </source>
</evidence>
<evidence type="ECO:0000313" key="23">
    <source>
        <dbReference type="Proteomes" id="UP000036700"/>
    </source>
</evidence>
<name>A0A0G3EVE8_9BURK</name>
<sequence>MLHEIVEPVLIDRLSTLPPPWRYGLFGLAGLLIGSFLNVIIHRLPRMLERAWQAEFEELGGGTPGRVPVHTETPYNLWRPGSSCPACGHRLRPWENIPLVSFIVLRGRCSACRQAITLRYPVVELLSAALSVLVAWQLGATWQSVAALGLTYTLITLAFIDIDTQLLPDCLTLPLLWAGLLCNLAGLFVPLRDAVLGAIGGYLSLWMVYWAFRLLRGKEGMGYGDFKLLAALGAWLGWAVLPQIVLISSISGAAVGIAAVLTGRQARHEPIPFGPFLAAAGITTLLTGNLAWRWLTI</sequence>
<dbReference type="GO" id="GO:0006465">
    <property type="term" value="P:signal peptide processing"/>
    <property type="evidence" value="ECO:0007669"/>
    <property type="project" value="TreeGrafter"/>
</dbReference>
<evidence type="ECO:0000256" key="9">
    <source>
        <dbReference type="ARBA" id="ARBA00022692"/>
    </source>
</evidence>
<dbReference type="Pfam" id="PF06750">
    <property type="entry name" value="A24_N_bact"/>
    <property type="match status" value="1"/>
</dbReference>
<evidence type="ECO:0000256" key="15">
    <source>
        <dbReference type="ARBA" id="ARBA00067082"/>
    </source>
</evidence>
<dbReference type="EMBL" id="CP011568">
    <property type="protein sequence ID" value="AKJ69974.1"/>
    <property type="molecule type" value="Genomic_DNA"/>
</dbReference>
<protein>
    <recommendedName>
        <fullName evidence="16 18">Prepilin leader peptidase/N-methyltransferase</fullName>
        <ecNumber evidence="18">2.1.1.-</ecNumber>
        <ecNumber evidence="15 18">3.4.23.43</ecNumber>
    </recommendedName>
</protein>
<keyword evidence="7 18" id="KW-0808">Transferase</keyword>
<feature type="transmembrane region" description="Helical" evidence="19">
    <location>
        <begin position="195"/>
        <end position="216"/>
    </location>
</feature>
<keyword evidence="13 18" id="KW-0511">Multifunctional enzyme</keyword>
<evidence type="ECO:0000256" key="4">
    <source>
        <dbReference type="ARBA" id="ARBA00022519"/>
    </source>
</evidence>
<keyword evidence="9 18" id="KW-0812">Transmembrane</keyword>
<dbReference type="InterPro" id="IPR000045">
    <property type="entry name" value="Prepilin_IV_endopep_pep"/>
</dbReference>
<evidence type="ECO:0000256" key="8">
    <source>
        <dbReference type="ARBA" id="ARBA00022691"/>
    </source>
</evidence>
<evidence type="ECO:0000256" key="19">
    <source>
        <dbReference type="SAM" id="Phobius"/>
    </source>
</evidence>
<evidence type="ECO:0000256" key="12">
    <source>
        <dbReference type="ARBA" id="ARBA00023136"/>
    </source>
</evidence>
<comment type="function">
    <text evidence="18">Plays an essential role in type IV pili and type II pseudopili formation by proteolytically removing the leader sequence from substrate proteins and subsequently monomethylating the alpha-amino group of the newly exposed N-terminal phenylalanine.</text>
</comment>
<keyword evidence="12 19" id="KW-0472">Membrane</keyword>
<evidence type="ECO:0000259" key="21">
    <source>
        <dbReference type="Pfam" id="PF06750"/>
    </source>
</evidence>
<evidence type="ECO:0000256" key="1">
    <source>
        <dbReference type="ARBA" id="ARBA00004429"/>
    </source>
</evidence>
<feature type="transmembrane region" description="Helical" evidence="19">
    <location>
        <begin position="172"/>
        <end position="189"/>
    </location>
</feature>
<dbReference type="GO" id="GO:0008168">
    <property type="term" value="F:methyltransferase activity"/>
    <property type="evidence" value="ECO:0007669"/>
    <property type="project" value="UniProtKB-KW"/>
</dbReference>
<dbReference type="GO" id="GO:0005886">
    <property type="term" value="C:plasma membrane"/>
    <property type="evidence" value="ECO:0007669"/>
    <property type="project" value="UniProtKB-SubCell"/>
</dbReference>
<evidence type="ECO:0000256" key="5">
    <source>
        <dbReference type="ARBA" id="ARBA00022603"/>
    </source>
</evidence>
<keyword evidence="4" id="KW-0997">Cell inner membrane</keyword>
<evidence type="ECO:0000256" key="17">
    <source>
        <dbReference type="RuleBase" id="RU003793"/>
    </source>
</evidence>
<dbReference type="KEGG" id="ptx:ABW99_18955"/>
<dbReference type="InterPro" id="IPR050882">
    <property type="entry name" value="Prepilin_peptidase/N-MTase"/>
</dbReference>